<dbReference type="EMBL" id="ABJB010026948">
    <property type="status" value="NOT_ANNOTATED_CDS"/>
    <property type="molecule type" value="Genomic_DNA"/>
</dbReference>
<dbReference type="VEuPathDB" id="VectorBase:ISCP_006340"/>
<dbReference type="STRING" id="6945.B7P9J7"/>
<sequence length="319" mass="35953">MGFLGPKEDMFTTDHKKLGIGMGIDKVPAIMSLNMKIAKSFHMMSDVFDKGMSLWTWRRPSVTMKVLGFLLCVVVYSLLRPTSEVIKVLGTLTTVKVFFLDYVFARFPKVRAKYDLAWILWNELPTGPEIERQARQSKKKEKLSKKKSDAGQAPVITINNNVCESRSGSPVSFREEEAHLLNGIFGISSSETCVPGWEQGRKCTLIKKERSLTSAFRNGRLYLTNNYLLFLRYKSQHPKNVAIPLTRIMKLEKGRPYSWIPGDGMSLVVTTSTGDVFTFGAVNNREDTFRSIVDLGLQHGFSWASAAEQLFQTKTTATS</sequence>
<feature type="domain" description="GRAM" evidence="2">
    <location>
        <begin position="201"/>
        <end position="295"/>
    </location>
</feature>
<evidence type="ECO:0000313" key="3">
    <source>
        <dbReference type="EMBL" id="EEC03269.1"/>
    </source>
</evidence>
<dbReference type="EMBL" id="ABJB010201769">
    <property type="status" value="NOT_ANNOTATED_CDS"/>
    <property type="molecule type" value="Genomic_DNA"/>
</dbReference>
<dbReference type="VEuPathDB" id="VectorBase:ISCW017039"/>
<keyword evidence="5" id="KW-1185">Reference proteome</keyword>
<dbReference type="VEuPathDB" id="VectorBase:ISCI017039"/>
<gene>
    <name evidence="3" type="ORF">IscW_ISCW017039</name>
</gene>
<dbReference type="OrthoDB" id="6486250at2759"/>
<reference evidence="3 5" key="1">
    <citation type="submission" date="2008-03" db="EMBL/GenBank/DDBJ databases">
        <title>Annotation of Ixodes scapularis.</title>
        <authorList>
            <consortium name="Ixodes scapularis Genome Project Consortium"/>
            <person name="Caler E."/>
            <person name="Hannick L.I."/>
            <person name="Bidwell S."/>
            <person name="Joardar V."/>
            <person name="Thiagarajan M."/>
            <person name="Amedeo P."/>
            <person name="Galinsky K.J."/>
            <person name="Schobel S."/>
            <person name="Inman J."/>
            <person name="Hostetler J."/>
            <person name="Miller J."/>
            <person name="Hammond M."/>
            <person name="Megy K."/>
            <person name="Lawson D."/>
            <person name="Kodira C."/>
            <person name="Sutton G."/>
            <person name="Meyer J."/>
            <person name="Hill C.A."/>
            <person name="Birren B."/>
            <person name="Nene V."/>
            <person name="Collins F."/>
            <person name="Alarcon-Chaidez F."/>
            <person name="Wikel S."/>
            <person name="Strausberg R."/>
        </authorList>
    </citation>
    <scope>NUCLEOTIDE SEQUENCE [LARGE SCALE GENOMIC DNA]</scope>
    <source>
        <strain evidence="5">Wikel</strain>
        <strain evidence="3">Wikel colony</strain>
    </source>
</reference>
<dbReference type="HOGENOM" id="CLU_872321_0_0_1"/>
<dbReference type="InterPro" id="IPR011993">
    <property type="entry name" value="PH-like_dom_sf"/>
</dbReference>
<evidence type="ECO:0000259" key="2">
    <source>
        <dbReference type="Pfam" id="PF02893"/>
    </source>
</evidence>
<accession>B7P9J7</accession>
<dbReference type="Pfam" id="PF02893">
    <property type="entry name" value="GRAM"/>
    <property type="match status" value="1"/>
</dbReference>
<evidence type="ECO:0000313" key="5">
    <source>
        <dbReference type="Proteomes" id="UP000001555"/>
    </source>
</evidence>
<dbReference type="EMBL" id="ABJB011044361">
    <property type="status" value="NOT_ANNOTATED_CDS"/>
    <property type="molecule type" value="Genomic_DNA"/>
</dbReference>
<organism>
    <name type="scientific">Ixodes scapularis</name>
    <name type="common">Black-legged tick</name>
    <name type="synonym">Deer tick</name>
    <dbReference type="NCBI Taxonomy" id="6945"/>
    <lineage>
        <taxon>Eukaryota</taxon>
        <taxon>Metazoa</taxon>
        <taxon>Ecdysozoa</taxon>
        <taxon>Arthropoda</taxon>
        <taxon>Chelicerata</taxon>
        <taxon>Arachnida</taxon>
        <taxon>Acari</taxon>
        <taxon>Parasitiformes</taxon>
        <taxon>Ixodida</taxon>
        <taxon>Ixodoidea</taxon>
        <taxon>Ixodidae</taxon>
        <taxon>Ixodinae</taxon>
        <taxon>Ixodes</taxon>
    </lineage>
</organism>
<dbReference type="Proteomes" id="UP000001555">
    <property type="component" value="Unassembled WGS sequence"/>
</dbReference>
<dbReference type="InterPro" id="IPR004182">
    <property type="entry name" value="GRAM"/>
</dbReference>
<proteinExistence type="predicted"/>
<dbReference type="EMBL" id="ABJB010817354">
    <property type="status" value="NOT_ANNOTATED_CDS"/>
    <property type="molecule type" value="Genomic_DNA"/>
</dbReference>
<dbReference type="PANTHER" id="PTHR37402">
    <property type="entry name" value="GRAM DOMAIN-CONTAINING PROTEIN 4"/>
    <property type="match status" value="1"/>
</dbReference>
<dbReference type="InterPro" id="IPR037845">
    <property type="entry name" value="GRAMDC4_PH-GRAM"/>
</dbReference>
<dbReference type="EMBL" id="ABJB010977227">
    <property type="status" value="NOT_ANNOTATED_CDS"/>
    <property type="molecule type" value="Genomic_DNA"/>
</dbReference>
<evidence type="ECO:0000313" key="4">
    <source>
        <dbReference type="EnsemblMetazoa" id="ISCW017039-PA"/>
    </source>
</evidence>
<dbReference type="InterPro" id="IPR037847">
    <property type="entry name" value="GRAMDC4"/>
</dbReference>
<name>B7P9J7_IXOSC</name>
<dbReference type="EMBL" id="DS664300">
    <property type="protein sequence ID" value="EEC03269.1"/>
    <property type="molecule type" value="Genomic_DNA"/>
</dbReference>
<feature type="compositionally biased region" description="Basic residues" evidence="1">
    <location>
        <begin position="135"/>
        <end position="145"/>
    </location>
</feature>
<evidence type="ECO:0000256" key="1">
    <source>
        <dbReference type="SAM" id="MobiDB-lite"/>
    </source>
</evidence>
<protein>
    <recommendedName>
        <fullName evidence="2">GRAM domain-containing protein</fullName>
    </recommendedName>
</protein>
<reference evidence="4" key="2">
    <citation type="submission" date="2020-05" db="UniProtKB">
        <authorList>
            <consortium name="EnsemblMetazoa"/>
        </authorList>
    </citation>
    <scope>IDENTIFICATION</scope>
    <source>
        <strain evidence="4">wikel</strain>
    </source>
</reference>
<dbReference type="Gene3D" id="2.30.29.30">
    <property type="entry name" value="Pleckstrin-homology domain (PH domain)/Phosphotyrosine-binding domain (PTB)"/>
    <property type="match status" value="1"/>
</dbReference>
<dbReference type="PaxDb" id="6945-B7P9J7"/>
<dbReference type="PANTHER" id="PTHR37402:SF1">
    <property type="entry name" value="GRAM DOMAIN-CONTAINING PROTEIN 4"/>
    <property type="match status" value="1"/>
</dbReference>
<dbReference type="GO" id="GO:0006915">
    <property type="term" value="P:apoptotic process"/>
    <property type="evidence" value="ECO:0007669"/>
    <property type="project" value="InterPro"/>
</dbReference>
<dbReference type="InParanoid" id="B7P9J7"/>
<dbReference type="CDD" id="cd13221">
    <property type="entry name" value="PH-GRAM_GRAMDC4"/>
    <property type="match status" value="1"/>
</dbReference>
<feature type="region of interest" description="Disordered" evidence="1">
    <location>
        <begin position="131"/>
        <end position="150"/>
    </location>
</feature>
<dbReference type="AlphaFoldDB" id="B7P9J7"/>
<dbReference type="EnsemblMetazoa" id="ISCW017039-RA">
    <property type="protein sequence ID" value="ISCW017039-PA"/>
    <property type="gene ID" value="ISCW017039"/>
</dbReference>